<keyword evidence="2" id="KW-0560">Oxidoreductase</keyword>
<dbReference type="GeneID" id="301683179"/>
<dbReference type="NCBIfam" id="NF005672">
    <property type="entry name" value="PRK07454.1"/>
    <property type="match status" value="1"/>
</dbReference>
<accession>A0A5M3T8L4</accession>
<sequence length="241" mass="25511">MSSPPERRALITGASSGIGKEIALAFADIGIHMALVSRSLEALEAVAESARKAGVEAKAYALDLSKTDQVHAQIATISAAFGPFDILVNNAGMGYTESLANTPLEDWQKIIDLNLTSVFECIKGVLPGMREKGGGTIVNIVSIGGKQVFPNWGAYCVSKFGLMALSKAVAMEERPYGIRVTALCPGSVNTGLWDTETVDADFDRSAMLTPSTVAQSVVHIVQLPPEATIDELILMPNIGTF</sequence>
<keyword evidence="5" id="KW-1185">Reference proteome</keyword>
<dbReference type="InterPro" id="IPR002347">
    <property type="entry name" value="SDR_fam"/>
</dbReference>
<dbReference type="Pfam" id="PF00106">
    <property type="entry name" value="adh_short"/>
    <property type="match status" value="1"/>
</dbReference>
<dbReference type="PANTHER" id="PTHR44196:SF1">
    <property type="entry name" value="DEHYDROGENASE_REDUCTASE SDR FAMILY MEMBER 7B"/>
    <property type="match status" value="1"/>
</dbReference>
<name>A0A5M3T8L4_LIMPL</name>
<dbReference type="Gene3D" id="3.40.50.720">
    <property type="entry name" value="NAD(P)-binding Rossmann-like Domain"/>
    <property type="match status" value="1"/>
</dbReference>
<dbReference type="PRINTS" id="PR00080">
    <property type="entry name" value="SDRFAMILY"/>
</dbReference>
<evidence type="ECO:0000256" key="3">
    <source>
        <dbReference type="RuleBase" id="RU000363"/>
    </source>
</evidence>
<proteinExistence type="inferred from homology"/>
<protein>
    <submittedName>
        <fullName evidence="4">Short-chain dehydrogenase</fullName>
    </submittedName>
</protein>
<comment type="caution">
    <text evidence="4">The sequence shown here is derived from an EMBL/GenBank/DDBJ whole genome shotgun (WGS) entry which is preliminary data.</text>
</comment>
<dbReference type="PANTHER" id="PTHR44196">
    <property type="entry name" value="DEHYDROGENASE/REDUCTASE SDR FAMILY MEMBER 7B"/>
    <property type="match status" value="1"/>
</dbReference>
<dbReference type="PROSITE" id="PS00061">
    <property type="entry name" value="ADH_SHORT"/>
    <property type="match status" value="1"/>
</dbReference>
<dbReference type="RefSeq" id="WP_014276846.1">
    <property type="nucleotide sequence ID" value="NZ_BIMW01000092.1"/>
</dbReference>
<dbReference type="PRINTS" id="PR00081">
    <property type="entry name" value="GDHRDH"/>
</dbReference>
<dbReference type="PIRSF" id="PIRSF000126">
    <property type="entry name" value="11-beta-HSD1"/>
    <property type="match status" value="1"/>
</dbReference>
<comment type="similarity">
    <text evidence="1 3">Belongs to the short-chain dehydrogenases/reductases (SDR) family.</text>
</comment>
<dbReference type="InterPro" id="IPR020904">
    <property type="entry name" value="Sc_DH/Rdtase_CS"/>
</dbReference>
<evidence type="ECO:0000313" key="4">
    <source>
        <dbReference type="EMBL" id="GCE94280.1"/>
    </source>
</evidence>
<dbReference type="CDD" id="cd05233">
    <property type="entry name" value="SDR_c"/>
    <property type="match status" value="1"/>
</dbReference>
<evidence type="ECO:0000256" key="2">
    <source>
        <dbReference type="ARBA" id="ARBA00023002"/>
    </source>
</evidence>
<evidence type="ECO:0000313" key="5">
    <source>
        <dbReference type="Proteomes" id="UP000326169"/>
    </source>
</evidence>
<dbReference type="InterPro" id="IPR036291">
    <property type="entry name" value="NAD(P)-bd_dom_sf"/>
</dbReference>
<dbReference type="SUPFAM" id="SSF51735">
    <property type="entry name" value="NAD(P)-binding Rossmann-fold domains"/>
    <property type="match status" value="1"/>
</dbReference>
<dbReference type="EMBL" id="BIMW01000092">
    <property type="protein sequence ID" value="GCE94280.1"/>
    <property type="molecule type" value="Genomic_DNA"/>
</dbReference>
<dbReference type="Proteomes" id="UP000326169">
    <property type="component" value="Unassembled WGS sequence"/>
</dbReference>
<gene>
    <name evidence="4" type="ORF">NIES46_23340</name>
</gene>
<evidence type="ECO:0000256" key="1">
    <source>
        <dbReference type="ARBA" id="ARBA00006484"/>
    </source>
</evidence>
<reference evidence="4 5" key="1">
    <citation type="journal article" date="2019" name="J Genomics">
        <title>The Draft Genome of a Hydrogen-producing Cyanobacterium, Arthrospira platensis NIES-46.</title>
        <authorList>
            <person name="Suzuki S."/>
            <person name="Yamaguchi H."/>
            <person name="Kawachi M."/>
        </authorList>
    </citation>
    <scope>NUCLEOTIDE SEQUENCE [LARGE SCALE GENOMIC DNA]</scope>
    <source>
        <strain evidence="4 5">NIES-46</strain>
    </source>
</reference>
<organism evidence="4 5">
    <name type="scientific">Limnospira platensis NIES-46</name>
    <dbReference type="NCBI Taxonomy" id="1236695"/>
    <lineage>
        <taxon>Bacteria</taxon>
        <taxon>Bacillati</taxon>
        <taxon>Cyanobacteriota</taxon>
        <taxon>Cyanophyceae</taxon>
        <taxon>Oscillatoriophycideae</taxon>
        <taxon>Oscillatoriales</taxon>
        <taxon>Sirenicapillariaceae</taxon>
        <taxon>Limnospira</taxon>
    </lineage>
</organism>